<organism evidence="2 3">
    <name type="scientific">Oikopleura dioica</name>
    <name type="common">Tunicate</name>
    <dbReference type="NCBI Taxonomy" id="34765"/>
    <lineage>
        <taxon>Eukaryota</taxon>
        <taxon>Metazoa</taxon>
        <taxon>Chordata</taxon>
        <taxon>Tunicata</taxon>
        <taxon>Appendicularia</taxon>
        <taxon>Copelata</taxon>
        <taxon>Oikopleuridae</taxon>
        <taxon>Oikopleura</taxon>
    </lineage>
</organism>
<keyword evidence="1" id="KW-0472">Membrane</keyword>
<sequence>METHELEIKCLDCDCVGFVRKVNNEVVLVPSEEKILFDYHQPQKLGLAKHGFATLRQRLTYLLLGTLFWQTIILIANFESVKNLAPLETFKTKTCARNFKTCLLNFPYGTCYESFSTCMRDTGEFVYPTKVVLPEARERADDDFYTNDEQDVNLKRCKRYNYYDLKICEQLCSKINEEDVGLCRQICESHLSDNGEMDEICPFEKLCAAGCPCSYFQCEHVDVKKIPLVWYYSENDALFELTTDADIPSTSIGRASFDASVDPRSLKLKKGRNYLVDAEFNTFILGDDELVDIGVESQAFLSRYGVTNRLIFNGKSTSIAAVFQDDFYFCSTIKYPNYCFFFDPLTRGRKKILEARGRIKSRDYDTRRHAFVFDGKLNILSVDSLLSHNIQLQRMESRERDWSESYYEDPLWEKEFRNDSHGVEIGMQITQLPYETVINDFLPIPDRKGVLFVATFRWREFEFGSDQTFVNKNPGPYFNTHSNFSFTKAKYFIIVYRLAAGRFVRMDRMETNFAYSSVRNPFYKDINAFEHFGEIMIYANSEEDIFRLNFESGDEKTHLERIETPELHFMGV</sequence>
<keyword evidence="1" id="KW-0812">Transmembrane</keyword>
<reference evidence="2 3" key="1">
    <citation type="submission" date="2021-04" db="EMBL/GenBank/DDBJ databases">
        <authorList>
            <person name="Bliznina A."/>
        </authorList>
    </citation>
    <scope>NUCLEOTIDE SEQUENCE [LARGE SCALE GENOMIC DNA]</scope>
</reference>
<proteinExistence type="predicted"/>
<protein>
    <submittedName>
        <fullName evidence="2">Oidioi.mRNA.OKI2018_I69.chr2.g5317.t1.cds</fullName>
    </submittedName>
</protein>
<evidence type="ECO:0000313" key="3">
    <source>
        <dbReference type="Proteomes" id="UP001158576"/>
    </source>
</evidence>
<keyword evidence="3" id="KW-1185">Reference proteome</keyword>
<name>A0ABN7T5W6_OIKDI</name>
<evidence type="ECO:0000256" key="1">
    <source>
        <dbReference type="SAM" id="Phobius"/>
    </source>
</evidence>
<feature type="transmembrane region" description="Helical" evidence="1">
    <location>
        <begin position="59"/>
        <end position="78"/>
    </location>
</feature>
<evidence type="ECO:0000313" key="2">
    <source>
        <dbReference type="EMBL" id="CAG5110971.1"/>
    </source>
</evidence>
<keyword evidence="1" id="KW-1133">Transmembrane helix</keyword>
<dbReference type="EMBL" id="OU015567">
    <property type="protein sequence ID" value="CAG5110971.1"/>
    <property type="molecule type" value="Genomic_DNA"/>
</dbReference>
<accession>A0ABN7T5W6</accession>
<gene>
    <name evidence="2" type="ORF">OKIOD_LOCUS14082</name>
</gene>
<dbReference type="Proteomes" id="UP001158576">
    <property type="component" value="Chromosome 2"/>
</dbReference>